<dbReference type="Pfam" id="PF20684">
    <property type="entry name" value="Fung_rhodopsin"/>
    <property type="match status" value="1"/>
</dbReference>
<evidence type="ECO:0000256" key="1">
    <source>
        <dbReference type="ARBA" id="ARBA00004141"/>
    </source>
</evidence>
<sequence>MTSTVAYESPIPIENSRQVSALIVSGVCIFVTTLFVGLRLFAKYKISKPFDASDISIIVALVFNTALHSDMFIMVLNGGFSFHVQDVAMRFGPNATTLFFKCIMVFALLWNATTCFTKISILLMYVSLFPIRKMLLACRGLGIFIILWNIGGILGGLLVCRPIAMNWDQTVPGGKCGNQPMYYMALGVINILVEVTMLALPFPVLYKLQMPLRKKLVVFAMFSIGFGTCGITIYRQATLPGVAFSDMTHSGLLATVFSGLEPSVALALSCVPFLRPYFGGTFRSPKNTYNSDGVVRSHNAIASNNSRPFEELNDDSSEVQLRPIQGRQDTHVSAQSAAEEKIGVNTTSFITVKKHWDVRSDGDS</sequence>
<evidence type="ECO:0000256" key="4">
    <source>
        <dbReference type="ARBA" id="ARBA00023136"/>
    </source>
</evidence>
<comment type="similarity">
    <text evidence="5">Belongs to the SAT4 family.</text>
</comment>
<comment type="caution">
    <text evidence="8">The sequence shown here is derived from an EMBL/GenBank/DDBJ whole genome shotgun (WGS) entry which is preliminary data.</text>
</comment>
<organism evidence="8 9">
    <name type="scientific">Cylindrodendrum hubeiense</name>
    <dbReference type="NCBI Taxonomy" id="595255"/>
    <lineage>
        <taxon>Eukaryota</taxon>
        <taxon>Fungi</taxon>
        <taxon>Dikarya</taxon>
        <taxon>Ascomycota</taxon>
        <taxon>Pezizomycotina</taxon>
        <taxon>Sordariomycetes</taxon>
        <taxon>Hypocreomycetidae</taxon>
        <taxon>Hypocreales</taxon>
        <taxon>Nectriaceae</taxon>
        <taxon>Cylindrodendrum</taxon>
    </lineage>
</organism>
<feature type="domain" description="Rhodopsin" evidence="7">
    <location>
        <begin position="38"/>
        <end position="278"/>
    </location>
</feature>
<dbReference type="GO" id="GO:0016020">
    <property type="term" value="C:membrane"/>
    <property type="evidence" value="ECO:0007669"/>
    <property type="project" value="UniProtKB-SubCell"/>
</dbReference>
<evidence type="ECO:0000313" key="8">
    <source>
        <dbReference type="EMBL" id="KAF7558101.1"/>
    </source>
</evidence>
<dbReference type="Proteomes" id="UP000722485">
    <property type="component" value="Unassembled WGS sequence"/>
</dbReference>
<keyword evidence="2 6" id="KW-0812">Transmembrane</keyword>
<feature type="transmembrane region" description="Helical" evidence="6">
    <location>
        <begin position="98"/>
        <end position="129"/>
    </location>
</feature>
<protein>
    <recommendedName>
        <fullName evidence="7">Rhodopsin domain-containing protein</fullName>
    </recommendedName>
</protein>
<comment type="subcellular location">
    <subcellularLocation>
        <location evidence="1">Membrane</location>
        <topology evidence="1">Multi-pass membrane protein</topology>
    </subcellularLocation>
</comment>
<name>A0A9P5HKT0_9HYPO</name>
<feature type="transmembrane region" description="Helical" evidence="6">
    <location>
        <begin position="20"/>
        <end position="42"/>
    </location>
</feature>
<dbReference type="PANTHER" id="PTHR33048:SF57">
    <property type="entry name" value="INTEGRAL MEMBRANE PROTEIN-RELATED"/>
    <property type="match status" value="1"/>
</dbReference>
<feature type="transmembrane region" description="Helical" evidence="6">
    <location>
        <begin position="54"/>
        <end position="78"/>
    </location>
</feature>
<dbReference type="EMBL" id="JAANBB010000001">
    <property type="protein sequence ID" value="KAF7558101.1"/>
    <property type="molecule type" value="Genomic_DNA"/>
</dbReference>
<evidence type="ECO:0000256" key="6">
    <source>
        <dbReference type="SAM" id="Phobius"/>
    </source>
</evidence>
<evidence type="ECO:0000313" key="9">
    <source>
        <dbReference type="Proteomes" id="UP000722485"/>
    </source>
</evidence>
<reference evidence="8" key="1">
    <citation type="submission" date="2020-03" db="EMBL/GenBank/DDBJ databases">
        <title>Draft Genome Sequence of Cylindrodendrum hubeiense.</title>
        <authorList>
            <person name="Buettner E."/>
            <person name="Kellner H."/>
        </authorList>
    </citation>
    <scope>NUCLEOTIDE SEQUENCE</scope>
    <source>
        <strain evidence="8">IHI 201604</strain>
    </source>
</reference>
<dbReference type="AlphaFoldDB" id="A0A9P5HKT0"/>
<evidence type="ECO:0000256" key="3">
    <source>
        <dbReference type="ARBA" id="ARBA00022989"/>
    </source>
</evidence>
<feature type="transmembrane region" description="Helical" evidence="6">
    <location>
        <begin position="184"/>
        <end position="204"/>
    </location>
</feature>
<keyword evidence="3 6" id="KW-1133">Transmembrane helix</keyword>
<evidence type="ECO:0000259" key="7">
    <source>
        <dbReference type="Pfam" id="PF20684"/>
    </source>
</evidence>
<dbReference type="OrthoDB" id="5329176at2759"/>
<evidence type="ECO:0000256" key="2">
    <source>
        <dbReference type="ARBA" id="ARBA00022692"/>
    </source>
</evidence>
<feature type="transmembrane region" description="Helical" evidence="6">
    <location>
        <begin position="216"/>
        <end position="234"/>
    </location>
</feature>
<dbReference type="PANTHER" id="PTHR33048">
    <property type="entry name" value="PTH11-LIKE INTEGRAL MEMBRANE PROTEIN (AFU_ORTHOLOGUE AFUA_5G11245)"/>
    <property type="match status" value="1"/>
</dbReference>
<evidence type="ECO:0000256" key="5">
    <source>
        <dbReference type="ARBA" id="ARBA00038359"/>
    </source>
</evidence>
<gene>
    <name evidence="8" type="ORF">G7Z17_g21</name>
</gene>
<keyword evidence="9" id="KW-1185">Reference proteome</keyword>
<accession>A0A9P5HKT0</accession>
<feature type="transmembrane region" description="Helical" evidence="6">
    <location>
        <begin position="254"/>
        <end position="274"/>
    </location>
</feature>
<proteinExistence type="inferred from homology"/>
<dbReference type="InterPro" id="IPR052337">
    <property type="entry name" value="SAT4-like"/>
</dbReference>
<feature type="transmembrane region" description="Helical" evidence="6">
    <location>
        <begin position="141"/>
        <end position="164"/>
    </location>
</feature>
<keyword evidence="4 6" id="KW-0472">Membrane</keyword>
<dbReference type="InterPro" id="IPR049326">
    <property type="entry name" value="Rhodopsin_dom_fungi"/>
</dbReference>